<dbReference type="Proteomes" id="UP001174694">
    <property type="component" value="Unassembled WGS sequence"/>
</dbReference>
<keyword evidence="2" id="KW-1185">Reference proteome</keyword>
<dbReference type="AlphaFoldDB" id="A0AA38VGK7"/>
<proteinExistence type="predicted"/>
<sequence length="192" mass="21478">MATPRAPAQPDAEEIPQLMSVVPSIFVPLTESILEPREPPKNRIERLERIIQSLDIHEKGVKDNLMWLFQREEQRVRNAAKRAEEQFPPQEEGPCVEPEEADAIIANMSAPSVAGFNYNIVDLPAPMHNSGAPGLTLREDTVTHLMSILEGAMTQVQGYEAHMQSARNYYLERLSKEIERDRLFGAGPAPGP</sequence>
<organism evidence="1 2">
    <name type="scientific">Pleurostoma richardsiae</name>
    <dbReference type="NCBI Taxonomy" id="41990"/>
    <lineage>
        <taxon>Eukaryota</taxon>
        <taxon>Fungi</taxon>
        <taxon>Dikarya</taxon>
        <taxon>Ascomycota</taxon>
        <taxon>Pezizomycotina</taxon>
        <taxon>Sordariomycetes</taxon>
        <taxon>Sordariomycetidae</taxon>
        <taxon>Calosphaeriales</taxon>
        <taxon>Pleurostomataceae</taxon>
        <taxon>Pleurostoma</taxon>
    </lineage>
</organism>
<evidence type="ECO:0000313" key="1">
    <source>
        <dbReference type="EMBL" id="KAJ9141820.1"/>
    </source>
</evidence>
<accession>A0AA38VGK7</accession>
<protein>
    <submittedName>
        <fullName evidence="1">Uncharacterized protein</fullName>
    </submittedName>
</protein>
<comment type="caution">
    <text evidence="1">The sequence shown here is derived from an EMBL/GenBank/DDBJ whole genome shotgun (WGS) entry which is preliminary data.</text>
</comment>
<name>A0AA38VGK7_9PEZI</name>
<reference evidence="1" key="1">
    <citation type="submission" date="2022-07" db="EMBL/GenBank/DDBJ databases">
        <title>Fungi with potential for degradation of polypropylene.</title>
        <authorList>
            <person name="Gostincar C."/>
        </authorList>
    </citation>
    <scope>NUCLEOTIDE SEQUENCE</scope>
    <source>
        <strain evidence="1">EXF-13308</strain>
    </source>
</reference>
<dbReference type="EMBL" id="JANBVO010000024">
    <property type="protein sequence ID" value="KAJ9141820.1"/>
    <property type="molecule type" value="Genomic_DNA"/>
</dbReference>
<gene>
    <name evidence="1" type="ORF">NKR23_g7662</name>
</gene>
<evidence type="ECO:0000313" key="2">
    <source>
        <dbReference type="Proteomes" id="UP001174694"/>
    </source>
</evidence>